<evidence type="ECO:0000256" key="3">
    <source>
        <dbReference type="ARBA" id="ARBA00023004"/>
    </source>
</evidence>
<evidence type="ECO:0000256" key="5">
    <source>
        <dbReference type="SAM" id="MobiDB-lite"/>
    </source>
</evidence>
<feature type="chain" id="PRO_5047210897" evidence="6">
    <location>
        <begin position="28"/>
        <end position="183"/>
    </location>
</feature>
<dbReference type="EMBL" id="NRRU01000085">
    <property type="protein sequence ID" value="MBK1714885.1"/>
    <property type="molecule type" value="Genomic_DNA"/>
</dbReference>
<evidence type="ECO:0000256" key="1">
    <source>
        <dbReference type="ARBA" id="ARBA00022617"/>
    </source>
</evidence>
<protein>
    <submittedName>
        <fullName evidence="8">Cytochrome c(L), periplasmic</fullName>
    </submittedName>
</protein>
<keyword evidence="9" id="KW-1185">Reference proteome</keyword>
<dbReference type="RefSeq" id="WP_200229229.1">
    <property type="nucleotide sequence ID" value="NZ_NRRT01000030.1"/>
</dbReference>
<evidence type="ECO:0000256" key="4">
    <source>
        <dbReference type="PROSITE-ProRule" id="PRU00433"/>
    </source>
</evidence>
<keyword evidence="2 4" id="KW-0479">Metal-binding</keyword>
<feature type="region of interest" description="Disordered" evidence="5">
    <location>
        <begin position="155"/>
        <end position="183"/>
    </location>
</feature>
<sequence length="183" mass="20128">MSRRIRPARRRLPALILASLVALPSVAQTPSFYNLVEGTPLDFSDLEYEEETDAVKAFKRSGRNPYNEDQTAIRNGESLFATACSGCHGHHGEGKLGPGLTDDYWTYPANNTDSGLFSSIYDGLTGQMGPQKNRLTQDEMLQVMAWVRSRYTGDPANAGWKSSAPRNASFSTRSLPPTQRSPA</sequence>
<dbReference type="InterPro" id="IPR009056">
    <property type="entry name" value="Cyt_c-like_dom"/>
</dbReference>
<gene>
    <name evidence="8" type="primary">moxG</name>
    <name evidence="8" type="ORF">CKO43_19165</name>
</gene>
<evidence type="ECO:0000313" key="9">
    <source>
        <dbReference type="Proteomes" id="UP001041814"/>
    </source>
</evidence>
<dbReference type="PANTHER" id="PTHR33751">
    <property type="entry name" value="CBB3-TYPE CYTOCHROME C OXIDASE SUBUNIT FIXP"/>
    <property type="match status" value="1"/>
</dbReference>
<dbReference type="Proteomes" id="UP001041814">
    <property type="component" value="Unassembled WGS sequence"/>
</dbReference>
<keyword evidence="1 4" id="KW-0349">Heme</keyword>
<feature type="signal peptide" evidence="6">
    <location>
        <begin position="1"/>
        <end position="27"/>
    </location>
</feature>
<keyword evidence="6" id="KW-0732">Signal</keyword>
<keyword evidence="3 4" id="KW-0408">Iron</keyword>
<feature type="domain" description="Cytochrome c" evidence="7">
    <location>
        <begin position="71"/>
        <end position="151"/>
    </location>
</feature>
<dbReference type="InterPro" id="IPR009153">
    <property type="entry name" value="Cyt_cL"/>
</dbReference>
<dbReference type="PANTHER" id="PTHR33751:SF1">
    <property type="entry name" value="CBB3-TYPE CYTOCHROME C OXIDASE SUBUNIT FIXP"/>
    <property type="match status" value="1"/>
</dbReference>
<dbReference type="InterPro" id="IPR050597">
    <property type="entry name" value="Cytochrome_c_Oxidase_Subunit"/>
</dbReference>
<comment type="caution">
    <text evidence="8">The sequence shown here is derived from an EMBL/GenBank/DDBJ whole genome shotgun (WGS) entry which is preliminary data.</text>
</comment>
<evidence type="ECO:0000256" key="2">
    <source>
        <dbReference type="ARBA" id="ARBA00022723"/>
    </source>
</evidence>
<dbReference type="PROSITE" id="PS51007">
    <property type="entry name" value="CYTC"/>
    <property type="match status" value="1"/>
</dbReference>
<dbReference type="PIRSF" id="PIRSF000008">
    <property type="entry name" value="Cytochrome_c551i"/>
    <property type="match status" value="1"/>
</dbReference>
<reference evidence="8" key="1">
    <citation type="submission" date="2017-08" db="EMBL/GenBank/DDBJ databases">
        <authorList>
            <person name="Imhoff J.F."/>
            <person name="Rahn T."/>
            <person name="Kuenzel S."/>
            <person name="Neulinger S.C."/>
        </authorList>
    </citation>
    <scope>NUCLEOTIDE SEQUENCE</scope>
    <source>
        <strain evidence="8">IM 151</strain>
    </source>
</reference>
<organism evidence="8 9">
    <name type="scientific">Rubrivivax gelatinosus</name>
    <name type="common">Rhodocyclus gelatinosus</name>
    <name type="synonym">Rhodopseudomonas gelatinosa</name>
    <dbReference type="NCBI Taxonomy" id="28068"/>
    <lineage>
        <taxon>Bacteria</taxon>
        <taxon>Pseudomonadati</taxon>
        <taxon>Pseudomonadota</taxon>
        <taxon>Betaproteobacteria</taxon>
        <taxon>Burkholderiales</taxon>
        <taxon>Sphaerotilaceae</taxon>
        <taxon>Rubrivivax</taxon>
    </lineage>
</organism>
<name>A0ABS1E1S5_RUBGE</name>
<proteinExistence type="predicted"/>
<reference evidence="8" key="2">
    <citation type="journal article" date="2020" name="Microorganisms">
        <title>Osmotic Adaptation and Compatible Solute Biosynthesis of Phototrophic Bacteria as Revealed from Genome Analyses.</title>
        <authorList>
            <person name="Imhoff J.F."/>
            <person name="Rahn T."/>
            <person name="Kunzel S."/>
            <person name="Keller A."/>
            <person name="Neulinger S.C."/>
        </authorList>
    </citation>
    <scope>NUCLEOTIDE SEQUENCE</scope>
    <source>
        <strain evidence="8">IM 151</strain>
    </source>
</reference>
<accession>A0ABS1E1S5</accession>
<feature type="compositionally biased region" description="Polar residues" evidence="5">
    <location>
        <begin position="164"/>
        <end position="183"/>
    </location>
</feature>
<dbReference type="Pfam" id="PF13442">
    <property type="entry name" value="Cytochrome_CBB3"/>
    <property type="match status" value="1"/>
</dbReference>
<evidence type="ECO:0000259" key="7">
    <source>
        <dbReference type="PROSITE" id="PS51007"/>
    </source>
</evidence>
<evidence type="ECO:0000313" key="8">
    <source>
        <dbReference type="EMBL" id="MBK1714885.1"/>
    </source>
</evidence>
<dbReference type="SUPFAM" id="SSF46626">
    <property type="entry name" value="Cytochrome c"/>
    <property type="match status" value="1"/>
</dbReference>
<evidence type="ECO:0000256" key="6">
    <source>
        <dbReference type="SAM" id="SignalP"/>
    </source>
</evidence>
<dbReference type="NCBIfam" id="TIGR03872">
    <property type="entry name" value="cytochrome_MoxG"/>
    <property type="match status" value="1"/>
</dbReference>
<dbReference type="InterPro" id="IPR036909">
    <property type="entry name" value="Cyt_c-like_dom_sf"/>
</dbReference>
<dbReference type="Gene3D" id="1.10.760.10">
    <property type="entry name" value="Cytochrome c-like domain"/>
    <property type="match status" value="1"/>
</dbReference>